<dbReference type="AlphaFoldDB" id="A0BFS9"/>
<gene>
    <name evidence="13" type="ORF">GSPATT00028431001</name>
</gene>
<comment type="pathway">
    <text evidence="4">Protein modification; protein ubiquitination.</text>
</comment>
<dbReference type="GO" id="GO:0034450">
    <property type="term" value="F:ubiquitin-ubiquitin ligase activity"/>
    <property type="evidence" value="ECO:0000318"/>
    <property type="project" value="GO_Central"/>
</dbReference>
<dbReference type="GO" id="GO:0005634">
    <property type="term" value="C:nucleus"/>
    <property type="evidence" value="ECO:0000318"/>
    <property type="project" value="GO_Central"/>
</dbReference>
<comment type="subcellular location">
    <subcellularLocation>
        <location evidence="3">Cytoplasm</location>
    </subcellularLocation>
    <subcellularLocation>
        <location evidence="2">Nucleus</location>
    </subcellularLocation>
</comment>
<evidence type="ECO:0000256" key="3">
    <source>
        <dbReference type="ARBA" id="ARBA00004496"/>
    </source>
</evidence>
<evidence type="ECO:0000256" key="9">
    <source>
        <dbReference type="ARBA" id="ARBA00022786"/>
    </source>
</evidence>
<dbReference type="OMA" id="EFTIITM"/>
<dbReference type="GO" id="GO:0000151">
    <property type="term" value="C:ubiquitin ligase complex"/>
    <property type="evidence" value="ECO:0007669"/>
    <property type="project" value="InterPro"/>
</dbReference>
<evidence type="ECO:0000256" key="10">
    <source>
        <dbReference type="ARBA" id="ARBA00023242"/>
    </source>
</evidence>
<evidence type="ECO:0000256" key="11">
    <source>
        <dbReference type="SAM" id="MobiDB-lite"/>
    </source>
</evidence>
<sequence length="1175" mass="138300">MGNNKSKPIQQQDAYQAHWSKNQAQELRNLQKQEESIQNAKKQQLDKMKVETDQKLIQIKQQEQQIQKFEKGQQTTQQLSFSPQQINLKIQVSFKKPQLLEESSQVDLSQKEEKNKESKAVLTSNVSSNNNKCIIQNNQQEIQLQQVQKDSQQQDEYIGLKQGQNIIQFDIDQQVEQNTKLSDEQQIQQEVQQQSSQKMQQETQQQITQHNNSQGHVDTNANEEAILKRCFMINMKELKISNLYAKFLEKFSTITSDIILCDIINCVLSSEQYIQTQKVTWLVFVIINLSECKVFDDNVIFNEGSISKQVWTKLINAVLDKLVSAVAKPEKLEWLGSREDVNSYTNQENTNASQVYDMLFGQQKSKNFEFSFENLDHPAIYQLLTYLDTKSQQKDTQRFLELITKRELSKCQQVNLSDCVNQQRALKLLDKLSFYPRITELLFEDSWAYGKFQQYKNGRDLQKYSIFGSILCLSTFPRDFPEVNKIFCSDQGLPILIECYRRPIYEIINQMADIFLRIIRRGKKSQLELFTYLVKLIEINLDIEKVTEKEKFDKCCYQGMMFNLQQVLLEIFNPFIYNTNQANAKLSKINKDLLAQIKNQPLLAKIYSNVKQMAPLKTELIQLDKTPEIDPMTFLYLLIQKINSLQQHMIIDYVISYVILQYDKRHFGSSSKLTQQSEIDKAKYDVLLLNPRSVQNTIQFLSFQSKVAQSLLDENYKPKYPYGLLSNQFMNDIFHYCFIYNSNNLALDYLDEVISICEFTIITMKYQELIEDTHLRVLGMHLFYIFNDYVIQQQHGKASDKAFKIFSENKVIKEFLIEGLIKAYVDQDKVKVTNIIPTFRFKQAVSQLFSYILTTHSNIYNKKFVDYVQSNTDTYSNFALAYINDIKELLDQCLSTTQKLKQEEDSAQTVQVRNPTLQERKEKILKQLFLEIAEKKCLGDWKGFEELFKNIVLFTKIEPKAFLIEESRQTFTENLNYVVVKLNGPENNNCLTSKFFTKYDVKIEPRHLSNYIVDIFINIKNQQEFWDELAMNNSTLQLEILHQLVNQMGYLKLKTQYQLQEFLQIINSLQQLKIDYDQFFRELQQDPNRQRRFIDSLTQNLMTDPVMLPNSKQIVDRVTIKRLLLQKKQDPFDRSYLSVEMLIEQKELKQEIKSFINVKIQELRSIRHGSKQHLK</sequence>
<dbReference type="FunFam" id="3.30.40.10:FF:000055">
    <property type="entry name" value="Ubiquitin conjugation factor e4 a"/>
    <property type="match status" value="1"/>
</dbReference>
<dbReference type="SUPFAM" id="SSF57850">
    <property type="entry name" value="RING/U-box"/>
    <property type="match status" value="1"/>
</dbReference>
<dbReference type="GO" id="GO:0006511">
    <property type="term" value="P:ubiquitin-dependent protein catabolic process"/>
    <property type="evidence" value="ECO:0007669"/>
    <property type="project" value="InterPro"/>
</dbReference>
<dbReference type="InterPro" id="IPR045132">
    <property type="entry name" value="UBE4"/>
</dbReference>
<evidence type="ECO:0000256" key="1">
    <source>
        <dbReference type="ARBA" id="ARBA00000900"/>
    </source>
</evidence>
<dbReference type="eggNOG" id="KOG2042">
    <property type="taxonomic scope" value="Eukaryota"/>
</dbReference>
<evidence type="ECO:0000313" key="13">
    <source>
        <dbReference type="EMBL" id="CAK57396.1"/>
    </source>
</evidence>
<feature type="region of interest" description="Disordered" evidence="11">
    <location>
        <begin position="1"/>
        <end position="46"/>
    </location>
</feature>
<dbReference type="Pfam" id="PF04564">
    <property type="entry name" value="U-box"/>
    <property type="match status" value="1"/>
</dbReference>
<keyword evidence="10" id="KW-0539">Nucleus</keyword>
<dbReference type="RefSeq" id="XP_001424794.1">
    <property type="nucleotide sequence ID" value="XM_001424757.1"/>
</dbReference>
<feature type="region of interest" description="Disordered" evidence="11">
    <location>
        <begin position="103"/>
        <end position="124"/>
    </location>
</feature>
<protein>
    <recommendedName>
        <fullName evidence="6">RING-type E3 ubiquitin transferase</fullName>
        <ecNumber evidence="6">2.3.2.27</ecNumber>
    </recommendedName>
</protein>
<dbReference type="KEGG" id="ptm:GSPATT00028431001"/>
<comment type="catalytic activity">
    <reaction evidence="1">
        <text>S-ubiquitinyl-[E2 ubiquitin-conjugating enzyme]-L-cysteine + [acceptor protein]-L-lysine = [E2 ubiquitin-conjugating enzyme]-L-cysteine + N(6)-ubiquitinyl-[acceptor protein]-L-lysine.</text>
        <dbReference type="EC" id="2.3.2.27"/>
    </reaction>
</comment>
<evidence type="ECO:0000256" key="2">
    <source>
        <dbReference type="ARBA" id="ARBA00004123"/>
    </source>
</evidence>
<dbReference type="PANTHER" id="PTHR13931">
    <property type="entry name" value="UBIQUITINATION FACTOR E4"/>
    <property type="match status" value="1"/>
</dbReference>
<evidence type="ECO:0000259" key="12">
    <source>
        <dbReference type="SMART" id="SM00504"/>
    </source>
</evidence>
<dbReference type="InterPro" id="IPR013083">
    <property type="entry name" value="Znf_RING/FYVE/PHD"/>
</dbReference>
<feature type="compositionally biased region" description="Polar residues" evidence="11">
    <location>
        <begin position="1"/>
        <end position="28"/>
    </location>
</feature>
<accession>A0BFS9</accession>
<dbReference type="Proteomes" id="UP000000600">
    <property type="component" value="Unassembled WGS sequence"/>
</dbReference>
<dbReference type="GO" id="GO:0036503">
    <property type="term" value="P:ERAD pathway"/>
    <property type="evidence" value="ECO:0000318"/>
    <property type="project" value="GO_Central"/>
</dbReference>
<evidence type="ECO:0000256" key="6">
    <source>
        <dbReference type="ARBA" id="ARBA00012483"/>
    </source>
</evidence>
<dbReference type="Pfam" id="PF10408">
    <property type="entry name" value="Ufd2P_core"/>
    <property type="match status" value="1"/>
</dbReference>
<dbReference type="GO" id="GO:0000209">
    <property type="term" value="P:protein polyubiquitination"/>
    <property type="evidence" value="ECO:0000318"/>
    <property type="project" value="GO_Central"/>
</dbReference>
<dbReference type="SMART" id="SM00504">
    <property type="entry name" value="Ubox"/>
    <property type="match status" value="1"/>
</dbReference>
<keyword evidence="14" id="KW-1185">Reference proteome</keyword>
<dbReference type="EC" id="2.3.2.27" evidence="6"/>
<name>A0BFS9_PARTE</name>
<evidence type="ECO:0000256" key="7">
    <source>
        <dbReference type="ARBA" id="ARBA00022490"/>
    </source>
</evidence>
<dbReference type="OrthoDB" id="312224at2759"/>
<keyword evidence="8" id="KW-0808">Transferase</keyword>
<dbReference type="InterPro" id="IPR003613">
    <property type="entry name" value="Ubox_domain"/>
</dbReference>
<evidence type="ECO:0000256" key="8">
    <source>
        <dbReference type="ARBA" id="ARBA00022679"/>
    </source>
</evidence>
<organism evidence="13 14">
    <name type="scientific">Paramecium tetraurelia</name>
    <dbReference type="NCBI Taxonomy" id="5888"/>
    <lineage>
        <taxon>Eukaryota</taxon>
        <taxon>Sar</taxon>
        <taxon>Alveolata</taxon>
        <taxon>Ciliophora</taxon>
        <taxon>Intramacronucleata</taxon>
        <taxon>Oligohymenophorea</taxon>
        <taxon>Peniculida</taxon>
        <taxon>Parameciidae</taxon>
        <taxon>Paramecium</taxon>
    </lineage>
</organism>
<dbReference type="STRING" id="5888.A0BFS9"/>
<dbReference type="UniPathway" id="UPA00143"/>
<feature type="domain" description="U-box" evidence="12">
    <location>
        <begin position="1092"/>
        <end position="1155"/>
    </location>
</feature>
<keyword evidence="9" id="KW-0833">Ubl conjugation pathway</keyword>
<evidence type="ECO:0000256" key="5">
    <source>
        <dbReference type="ARBA" id="ARBA00007434"/>
    </source>
</evidence>
<evidence type="ECO:0000313" key="14">
    <source>
        <dbReference type="Proteomes" id="UP000000600"/>
    </source>
</evidence>
<feature type="compositionally biased region" description="Basic and acidic residues" evidence="11">
    <location>
        <begin position="109"/>
        <end position="119"/>
    </location>
</feature>
<keyword evidence="7" id="KW-0963">Cytoplasm</keyword>
<dbReference type="EMBL" id="CT867991">
    <property type="protein sequence ID" value="CAK57396.1"/>
    <property type="molecule type" value="Genomic_DNA"/>
</dbReference>
<dbReference type="InParanoid" id="A0BFS9"/>
<dbReference type="GO" id="GO:0005737">
    <property type="term" value="C:cytoplasm"/>
    <property type="evidence" value="ECO:0000318"/>
    <property type="project" value="GO_Central"/>
</dbReference>
<comment type="similarity">
    <text evidence="5">Belongs to the ubiquitin conjugation factor E4 family.</text>
</comment>
<dbReference type="InterPro" id="IPR019474">
    <property type="entry name" value="Ub_conjug_fac_E4_core"/>
</dbReference>
<dbReference type="HOGENOM" id="CLU_288463_0_0_1"/>
<dbReference type="Gene3D" id="3.30.40.10">
    <property type="entry name" value="Zinc/RING finger domain, C3HC4 (zinc finger)"/>
    <property type="match status" value="1"/>
</dbReference>
<evidence type="ECO:0000256" key="4">
    <source>
        <dbReference type="ARBA" id="ARBA00004906"/>
    </source>
</evidence>
<dbReference type="GeneID" id="5010578"/>
<reference evidence="13 14" key="1">
    <citation type="journal article" date="2006" name="Nature">
        <title>Global trends of whole-genome duplications revealed by the ciliate Paramecium tetraurelia.</title>
        <authorList>
            <consortium name="Genoscope"/>
            <person name="Aury J.-M."/>
            <person name="Jaillon O."/>
            <person name="Duret L."/>
            <person name="Noel B."/>
            <person name="Jubin C."/>
            <person name="Porcel B.M."/>
            <person name="Segurens B."/>
            <person name="Daubin V."/>
            <person name="Anthouard V."/>
            <person name="Aiach N."/>
            <person name="Arnaiz O."/>
            <person name="Billaut A."/>
            <person name="Beisson J."/>
            <person name="Blanc I."/>
            <person name="Bouhouche K."/>
            <person name="Camara F."/>
            <person name="Duharcourt S."/>
            <person name="Guigo R."/>
            <person name="Gogendeau D."/>
            <person name="Katinka M."/>
            <person name="Keller A.-M."/>
            <person name="Kissmehl R."/>
            <person name="Klotz C."/>
            <person name="Koll F."/>
            <person name="Le Moue A."/>
            <person name="Lepere C."/>
            <person name="Malinsky S."/>
            <person name="Nowacki M."/>
            <person name="Nowak J.K."/>
            <person name="Plattner H."/>
            <person name="Poulain J."/>
            <person name="Ruiz F."/>
            <person name="Serrano V."/>
            <person name="Zagulski M."/>
            <person name="Dessen P."/>
            <person name="Betermier M."/>
            <person name="Weissenbach J."/>
            <person name="Scarpelli C."/>
            <person name="Schachter V."/>
            <person name="Sperling L."/>
            <person name="Meyer E."/>
            <person name="Cohen J."/>
            <person name="Wincker P."/>
        </authorList>
    </citation>
    <scope>NUCLEOTIDE SEQUENCE [LARGE SCALE GENOMIC DNA]</scope>
    <source>
        <strain evidence="13 14">Stock d4-2</strain>
    </source>
</reference>
<dbReference type="PANTHER" id="PTHR13931:SF2">
    <property type="entry name" value="UBIQUITIN CONJUGATION FACTOR E4 B"/>
    <property type="match status" value="1"/>
</dbReference>
<proteinExistence type="inferred from homology"/>